<accession>A0A1X9MB50</accession>
<proteinExistence type="predicted"/>
<keyword evidence="2" id="KW-1185">Reference proteome</keyword>
<dbReference type="Proteomes" id="UP000193006">
    <property type="component" value="Chromosome"/>
</dbReference>
<reference evidence="1 2" key="1">
    <citation type="submission" date="2017-04" db="EMBL/GenBank/DDBJ databases">
        <title>Bacillus krulwichiae AM31D Genome sequencing and assembly.</title>
        <authorList>
            <person name="Krulwich T.A."/>
            <person name="Anastor L."/>
            <person name="Ehrlich R."/>
            <person name="Ehrlich G.D."/>
            <person name="Janto B."/>
        </authorList>
    </citation>
    <scope>NUCLEOTIDE SEQUENCE [LARGE SCALE GENOMIC DNA]</scope>
    <source>
        <strain evidence="1 2">AM31D</strain>
    </source>
</reference>
<organism evidence="1 2">
    <name type="scientific">Halalkalibacter krulwichiae</name>
    <dbReference type="NCBI Taxonomy" id="199441"/>
    <lineage>
        <taxon>Bacteria</taxon>
        <taxon>Bacillati</taxon>
        <taxon>Bacillota</taxon>
        <taxon>Bacilli</taxon>
        <taxon>Bacillales</taxon>
        <taxon>Bacillaceae</taxon>
        <taxon>Halalkalibacter</taxon>
    </lineage>
</organism>
<evidence type="ECO:0000313" key="1">
    <source>
        <dbReference type="EMBL" id="ARK28791.1"/>
    </source>
</evidence>
<dbReference type="AlphaFoldDB" id="A0A1X9MB50"/>
<name>A0A1X9MB50_9BACI</name>
<sequence>MPKVKKGNRILNVEDDRVESYLKQGYDEIGDSGEVLKHATGGKSVPVGEYNKLLKELEELKSGTSQEEIEVLKKENTALKGKITKLEKAAKEAE</sequence>
<dbReference type="KEGG" id="bkw:BkAM31D_02395"/>
<dbReference type="STRING" id="199441.BkAM31D_02395"/>
<dbReference type="RefSeq" id="WP_066158368.1">
    <property type="nucleotide sequence ID" value="NZ_CP020814.1"/>
</dbReference>
<protein>
    <submittedName>
        <fullName evidence="1">Uncharacterized protein</fullName>
    </submittedName>
</protein>
<dbReference type="EMBL" id="CP020814">
    <property type="protein sequence ID" value="ARK28791.1"/>
    <property type="molecule type" value="Genomic_DNA"/>
</dbReference>
<evidence type="ECO:0000313" key="2">
    <source>
        <dbReference type="Proteomes" id="UP000193006"/>
    </source>
</evidence>
<gene>
    <name evidence="1" type="ORF">BkAM31D_02395</name>
</gene>